<evidence type="ECO:0000256" key="6">
    <source>
        <dbReference type="ARBA" id="ARBA00022801"/>
    </source>
</evidence>
<organism evidence="10 11">
    <name type="scientific">Solibacillus palustris</name>
    <dbReference type="NCBI Taxonomy" id="2908203"/>
    <lineage>
        <taxon>Bacteria</taxon>
        <taxon>Bacillati</taxon>
        <taxon>Bacillota</taxon>
        <taxon>Bacilli</taxon>
        <taxon>Bacillales</taxon>
        <taxon>Caryophanaceae</taxon>
        <taxon>Solibacillus</taxon>
    </lineage>
</organism>
<evidence type="ECO:0000256" key="7">
    <source>
        <dbReference type="ARBA" id="ARBA00023277"/>
    </source>
</evidence>
<evidence type="ECO:0000256" key="3">
    <source>
        <dbReference type="ARBA" id="ARBA00011245"/>
    </source>
</evidence>
<evidence type="ECO:0000256" key="8">
    <source>
        <dbReference type="ARBA" id="ARBA00031828"/>
    </source>
</evidence>
<evidence type="ECO:0000313" key="11">
    <source>
        <dbReference type="Proteomes" id="UP001316087"/>
    </source>
</evidence>
<dbReference type="Pfam" id="PF08645">
    <property type="entry name" value="PNK3P"/>
    <property type="match status" value="1"/>
</dbReference>
<comment type="caution">
    <text evidence="10">The sequence shown here is derived from an EMBL/GenBank/DDBJ whole genome shotgun (WGS) entry which is preliminary data.</text>
</comment>
<proteinExistence type="inferred from homology"/>
<dbReference type="InterPro" id="IPR013954">
    <property type="entry name" value="PNK3P"/>
</dbReference>
<evidence type="ECO:0000313" key="10">
    <source>
        <dbReference type="EMBL" id="MCH7321498.1"/>
    </source>
</evidence>
<keyword evidence="11" id="KW-1185">Reference proteome</keyword>
<protein>
    <recommendedName>
        <fullName evidence="8 9">D,D-heptose 1,7-bisphosphate phosphatase</fullName>
        <ecNumber evidence="9">3.1.3.-</ecNumber>
    </recommendedName>
</protein>
<dbReference type="EMBL" id="JAKZFC010000001">
    <property type="protein sequence ID" value="MCH7321498.1"/>
    <property type="molecule type" value="Genomic_DNA"/>
</dbReference>
<comment type="subcellular location">
    <subcellularLocation>
        <location evidence="2 9">Cytoplasm</location>
    </subcellularLocation>
</comment>
<reference evidence="10 11" key="1">
    <citation type="submission" date="2022-03" db="EMBL/GenBank/DDBJ databases">
        <authorList>
            <person name="Jo J.-H."/>
            <person name="Im W.-T."/>
        </authorList>
    </citation>
    <scope>NUCLEOTIDE SEQUENCE [LARGE SCALE GENOMIC DNA]</scope>
    <source>
        <strain evidence="10 11">MA9</strain>
    </source>
</reference>
<dbReference type="InterPro" id="IPR006543">
    <property type="entry name" value="Histidinol-phos"/>
</dbReference>
<dbReference type="SUPFAM" id="SSF56784">
    <property type="entry name" value="HAD-like"/>
    <property type="match status" value="1"/>
</dbReference>
<keyword evidence="6 9" id="KW-0378">Hydrolase</keyword>
<evidence type="ECO:0000256" key="5">
    <source>
        <dbReference type="ARBA" id="ARBA00022723"/>
    </source>
</evidence>
<keyword evidence="5" id="KW-0479">Metal-binding</keyword>
<name>A0ABS9UAX5_9BACL</name>
<dbReference type="NCBIfam" id="TIGR01662">
    <property type="entry name" value="HAD-SF-IIIA"/>
    <property type="match status" value="1"/>
</dbReference>
<dbReference type="GO" id="GO:0016787">
    <property type="term" value="F:hydrolase activity"/>
    <property type="evidence" value="ECO:0007669"/>
    <property type="project" value="UniProtKB-KW"/>
</dbReference>
<comment type="cofactor">
    <cofactor evidence="1">
        <name>Mg(2+)</name>
        <dbReference type="ChEBI" id="CHEBI:18420"/>
    </cofactor>
</comment>
<dbReference type="InterPro" id="IPR004446">
    <property type="entry name" value="Heptose_bisP_phosphatase"/>
</dbReference>
<dbReference type="PANTHER" id="PTHR42891:SF1">
    <property type="entry name" value="D-GLYCERO-BETA-D-MANNO-HEPTOSE-1,7-BISPHOSPHATE 7-PHOSPHATASE"/>
    <property type="match status" value="1"/>
</dbReference>
<dbReference type="Proteomes" id="UP001316087">
    <property type="component" value="Unassembled WGS sequence"/>
</dbReference>
<gene>
    <name evidence="10" type="ORF">LZ480_06280</name>
</gene>
<dbReference type="PIRSF" id="PIRSF004682">
    <property type="entry name" value="GmhB"/>
    <property type="match status" value="1"/>
</dbReference>
<evidence type="ECO:0000256" key="9">
    <source>
        <dbReference type="PIRNR" id="PIRNR004682"/>
    </source>
</evidence>
<dbReference type="EC" id="3.1.3.-" evidence="9"/>
<dbReference type="NCBIfam" id="TIGR01656">
    <property type="entry name" value="Histidinol-ppas"/>
    <property type="match status" value="1"/>
</dbReference>
<dbReference type="RefSeq" id="WP_099424277.1">
    <property type="nucleotide sequence ID" value="NZ_JAKZFC010000001.1"/>
</dbReference>
<dbReference type="InterPro" id="IPR023214">
    <property type="entry name" value="HAD_sf"/>
</dbReference>
<accession>A0ABS9UAX5</accession>
<dbReference type="InterPro" id="IPR006549">
    <property type="entry name" value="HAD-SF_hydro_IIIA"/>
</dbReference>
<dbReference type="InterPro" id="IPR036412">
    <property type="entry name" value="HAD-like_sf"/>
</dbReference>
<comment type="similarity">
    <text evidence="9">Belongs to the gmhB family.</text>
</comment>
<keyword evidence="4 9" id="KW-0963">Cytoplasm</keyword>
<keyword evidence="7 9" id="KW-0119">Carbohydrate metabolism</keyword>
<evidence type="ECO:0000256" key="4">
    <source>
        <dbReference type="ARBA" id="ARBA00022490"/>
    </source>
</evidence>
<dbReference type="PANTHER" id="PTHR42891">
    <property type="entry name" value="D-GLYCERO-BETA-D-MANNO-HEPTOSE-1,7-BISPHOSPHATE 7-PHOSPHATASE"/>
    <property type="match status" value="1"/>
</dbReference>
<evidence type="ECO:0000256" key="1">
    <source>
        <dbReference type="ARBA" id="ARBA00001946"/>
    </source>
</evidence>
<evidence type="ECO:0000256" key="2">
    <source>
        <dbReference type="ARBA" id="ARBA00004496"/>
    </source>
</evidence>
<comment type="subunit">
    <text evidence="3">Monomer.</text>
</comment>
<dbReference type="Gene3D" id="3.40.50.1000">
    <property type="entry name" value="HAD superfamily/HAD-like"/>
    <property type="match status" value="1"/>
</dbReference>
<sequence>MKVAFFDRDGTIIEDYLDHEWTRIEHPVFIDGSISTLKEVIKKGYKIIIITNQYIINEGYITVDQYHDINNQVERELTRQGVELLDVFYCPHGKCEGCTCMKPNIGMVKQAIHKYPEINLEESFMIGDSAVDVELAINIGIKGFGIRVGSNYKEGNIYQLNSVKDLPLYI</sequence>